<evidence type="ECO:0000256" key="6">
    <source>
        <dbReference type="ARBA" id="ARBA00022932"/>
    </source>
</evidence>
<keyword evidence="4" id="KW-0548">Nucleotidyltransferase</keyword>
<comment type="caution">
    <text evidence="10">The sequence shown here is derived from an EMBL/GenBank/DDBJ whole genome shotgun (WGS) entry which is preliminary data.</text>
</comment>
<dbReference type="GO" id="GO:0003887">
    <property type="term" value="F:DNA-directed DNA polymerase activity"/>
    <property type="evidence" value="ECO:0007669"/>
    <property type="project" value="UniProtKB-KW"/>
</dbReference>
<dbReference type="PANTHER" id="PTHR33568">
    <property type="entry name" value="DNA POLYMERASE"/>
    <property type="match status" value="1"/>
</dbReference>
<evidence type="ECO:0000256" key="7">
    <source>
        <dbReference type="ARBA" id="ARBA00023125"/>
    </source>
</evidence>
<sequence>MICGIFIRIYLSDRKPDEGLSLTNDEVASKLWGCFNSHVVVEHKEPRRVGSKKGKFKKYITSIKLTEMQRQPFIVADTETVIIDSAHVPYAIGFLVVNPGDDLLSEDKGFNMIETYFSESYHYQIFPSIHDRSNRMLSDFIARLVVVVRQHTLVRTVYFHNFSRFDGIMLLRHLVINGKMYRIKPLMRNNMLYEIAVYLDNKLVFNLRDSLTLLTSPLNTLAKHLCPQLGSKGSIPYDEISVDNLITLKSQLIEYMKQDILLLGGVMLKAQDIYWKLYKIDIVTKLTLSSLALAIFRTKYYDSEKWPIYIPTRNEDALIRRGYYGGHADVYIPKGENLYYYDVNSLYPYIMKSFNVPGGKSVGVYYSEELKYARKLGYQITPLSGNKPKQTNDEKVSWYVC</sequence>
<evidence type="ECO:0000256" key="4">
    <source>
        <dbReference type="ARBA" id="ARBA00022695"/>
    </source>
</evidence>
<dbReference type="GO" id="GO:0003677">
    <property type="term" value="F:DNA binding"/>
    <property type="evidence" value="ECO:0007669"/>
    <property type="project" value="UniProtKB-KW"/>
</dbReference>
<keyword evidence="6" id="KW-0239">DNA-directed DNA polymerase</keyword>
<dbReference type="InterPro" id="IPR036397">
    <property type="entry name" value="RNaseH_sf"/>
</dbReference>
<feature type="domain" description="DNA-directed DNA polymerase family B mitochondria/virus" evidence="9">
    <location>
        <begin position="247"/>
        <end position="360"/>
    </location>
</feature>
<dbReference type="SUPFAM" id="SSF53098">
    <property type="entry name" value="Ribonuclease H-like"/>
    <property type="match status" value="1"/>
</dbReference>
<evidence type="ECO:0000256" key="3">
    <source>
        <dbReference type="ARBA" id="ARBA00022679"/>
    </source>
</evidence>
<dbReference type="InterPro" id="IPR004868">
    <property type="entry name" value="DNA-dir_DNA_pol_B_mt/vir"/>
</dbReference>
<evidence type="ECO:0000256" key="2">
    <source>
        <dbReference type="ARBA" id="ARBA00012417"/>
    </source>
</evidence>
<evidence type="ECO:0000259" key="9">
    <source>
        <dbReference type="Pfam" id="PF03175"/>
    </source>
</evidence>
<dbReference type="Pfam" id="PF03175">
    <property type="entry name" value="DNA_pol_B_2"/>
    <property type="match status" value="2"/>
</dbReference>
<dbReference type="Gene3D" id="3.90.1600.10">
    <property type="entry name" value="Palm domain of DNA polymerase"/>
    <property type="match status" value="1"/>
</dbReference>
<proteinExistence type="inferred from homology"/>
<dbReference type="InterPro" id="IPR023211">
    <property type="entry name" value="DNA_pol_palm_dom_sf"/>
</dbReference>
<keyword evidence="5" id="KW-0235">DNA replication</keyword>
<dbReference type="EMBL" id="LXQA010020040">
    <property type="protein sequence ID" value="MCH91257.1"/>
    <property type="molecule type" value="Genomic_DNA"/>
</dbReference>
<evidence type="ECO:0000256" key="5">
    <source>
        <dbReference type="ARBA" id="ARBA00022705"/>
    </source>
</evidence>
<comment type="similarity">
    <text evidence="1">Belongs to the DNA polymerase type-B family.</text>
</comment>
<dbReference type="InterPro" id="IPR012337">
    <property type="entry name" value="RNaseH-like_sf"/>
</dbReference>
<comment type="catalytic activity">
    <reaction evidence="8">
        <text>DNA(n) + a 2'-deoxyribonucleoside 5'-triphosphate = DNA(n+1) + diphosphate</text>
        <dbReference type="Rhea" id="RHEA:22508"/>
        <dbReference type="Rhea" id="RHEA-COMP:17339"/>
        <dbReference type="Rhea" id="RHEA-COMP:17340"/>
        <dbReference type="ChEBI" id="CHEBI:33019"/>
        <dbReference type="ChEBI" id="CHEBI:61560"/>
        <dbReference type="ChEBI" id="CHEBI:173112"/>
        <dbReference type="EC" id="2.7.7.7"/>
    </reaction>
</comment>
<reference evidence="10 11" key="1">
    <citation type="journal article" date="2018" name="Front. Plant Sci.">
        <title>Red Clover (Trifolium pratense) and Zigzag Clover (T. medium) - A Picture of Genomic Similarities and Differences.</title>
        <authorList>
            <person name="Dluhosova J."/>
            <person name="Istvanek J."/>
            <person name="Nedelnik J."/>
            <person name="Repkova J."/>
        </authorList>
    </citation>
    <scope>NUCLEOTIDE SEQUENCE [LARGE SCALE GENOMIC DNA]</scope>
    <source>
        <strain evidence="11">cv. 10/8</strain>
        <tissue evidence="10">Leaf</tissue>
    </source>
</reference>
<keyword evidence="11" id="KW-1185">Reference proteome</keyword>
<evidence type="ECO:0000256" key="1">
    <source>
        <dbReference type="ARBA" id="ARBA00005755"/>
    </source>
</evidence>
<dbReference type="SUPFAM" id="SSF56672">
    <property type="entry name" value="DNA/RNA polymerases"/>
    <property type="match status" value="1"/>
</dbReference>
<name>A0A392MUT5_9FABA</name>
<dbReference type="Proteomes" id="UP000265520">
    <property type="component" value="Unassembled WGS sequence"/>
</dbReference>
<evidence type="ECO:0000256" key="8">
    <source>
        <dbReference type="ARBA" id="ARBA00049244"/>
    </source>
</evidence>
<organism evidence="10 11">
    <name type="scientific">Trifolium medium</name>
    <dbReference type="NCBI Taxonomy" id="97028"/>
    <lineage>
        <taxon>Eukaryota</taxon>
        <taxon>Viridiplantae</taxon>
        <taxon>Streptophyta</taxon>
        <taxon>Embryophyta</taxon>
        <taxon>Tracheophyta</taxon>
        <taxon>Spermatophyta</taxon>
        <taxon>Magnoliopsida</taxon>
        <taxon>eudicotyledons</taxon>
        <taxon>Gunneridae</taxon>
        <taxon>Pentapetalae</taxon>
        <taxon>rosids</taxon>
        <taxon>fabids</taxon>
        <taxon>Fabales</taxon>
        <taxon>Fabaceae</taxon>
        <taxon>Papilionoideae</taxon>
        <taxon>50 kb inversion clade</taxon>
        <taxon>NPAAA clade</taxon>
        <taxon>Hologalegina</taxon>
        <taxon>IRL clade</taxon>
        <taxon>Trifolieae</taxon>
        <taxon>Trifolium</taxon>
    </lineage>
</organism>
<keyword evidence="7" id="KW-0238">DNA-binding</keyword>
<dbReference type="EC" id="2.7.7.7" evidence="2"/>
<keyword evidence="3" id="KW-0808">Transferase</keyword>
<dbReference type="AlphaFoldDB" id="A0A392MUT5"/>
<feature type="domain" description="DNA-directed DNA polymerase family B mitochondria/virus" evidence="9">
    <location>
        <begin position="155"/>
        <end position="245"/>
    </location>
</feature>
<accession>A0A392MUT5</accession>
<dbReference type="PANTHER" id="PTHR33568:SF3">
    <property type="entry name" value="DNA-DIRECTED DNA POLYMERASE"/>
    <property type="match status" value="1"/>
</dbReference>
<dbReference type="InterPro" id="IPR043502">
    <property type="entry name" value="DNA/RNA_pol_sf"/>
</dbReference>
<dbReference type="Gene3D" id="3.30.420.10">
    <property type="entry name" value="Ribonuclease H-like superfamily/Ribonuclease H"/>
    <property type="match status" value="1"/>
</dbReference>
<evidence type="ECO:0000313" key="10">
    <source>
        <dbReference type="EMBL" id="MCH91257.1"/>
    </source>
</evidence>
<dbReference type="GO" id="GO:0000166">
    <property type="term" value="F:nucleotide binding"/>
    <property type="evidence" value="ECO:0007669"/>
    <property type="project" value="InterPro"/>
</dbReference>
<protein>
    <recommendedName>
        <fullName evidence="2">DNA-directed DNA polymerase</fullName>
        <ecNumber evidence="2">2.7.7.7</ecNumber>
    </recommendedName>
</protein>
<dbReference type="GO" id="GO:0006260">
    <property type="term" value="P:DNA replication"/>
    <property type="evidence" value="ECO:0007669"/>
    <property type="project" value="UniProtKB-KW"/>
</dbReference>
<evidence type="ECO:0000313" key="11">
    <source>
        <dbReference type="Proteomes" id="UP000265520"/>
    </source>
</evidence>